<dbReference type="InterPro" id="IPR009003">
    <property type="entry name" value="Peptidase_S1_PA"/>
</dbReference>
<evidence type="ECO:0008006" key="4">
    <source>
        <dbReference type="Google" id="ProtNLM"/>
    </source>
</evidence>
<sequence>MKPYLNLLSFVEVNNSLTKLNEIFNQVNTLVKNFNVVNVIIGNQHKVNNIVIHLDQPELYQAFINSAKKLNPTPIIEGPNEAIKENSSSTLKSRENNSPILESRESNSPTLESREIQYRILSGYAIGAANNETRFKCTAGFWVRQQGLAYLATSGHCALNATEDPQGYVKFFFIVPGTDQTIFFGNMIGFEVEPVDRGFILPFDGYSEYPFIYSHELQAPMFAITDFTRTPFSIAEGAVLCKSGAATGYSCGRVTSGSVKSTLFTPGYGTYEYDSQIEVSTRGAYGDSGSPAFAFNNPLDLSQNGINLIGMLVGASSDQTIIVITPLYQILDSDMDVVTIDEL</sequence>
<feature type="region of interest" description="Disordered" evidence="1">
    <location>
        <begin position="75"/>
        <end position="109"/>
    </location>
</feature>
<reference evidence="2 3" key="1">
    <citation type="journal article" date="2019" name="Environ. Microbiol.">
        <title>At the nexus of three kingdoms: the genome of the mycorrhizal fungus Gigaspora margarita provides insights into plant, endobacterial and fungal interactions.</title>
        <authorList>
            <person name="Venice F."/>
            <person name="Ghignone S."/>
            <person name="Salvioli di Fossalunga A."/>
            <person name="Amselem J."/>
            <person name="Novero M."/>
            <person name="Xianan X."/>
            <person name="Sedzielewska Toro K."/>
            <person name="Morin E."/>
            <person name="Lipzen A."/>
            <person name="Grigoriev I.V."/>
            <person name="Henrissat B."/>
            <person name="Martin F.M."/>
            <person name="Bonfante P."/>
        </authorList>
    </citation>
    <scope>NUCLEOTIDE SEQUENCE [LARGE SCALE GENOMIC DNA]</scope>
    <source>
        <strain evidence="2 3">BEG34</strain>
    </source>
</reference>
<dbReference type="Gene3D" id="2.40.10.10">
    <property type="entry name" value="Trypsin-like serine proteases"/>
    <property type="match status" value="2"/>
</dbReference>
<name>A0A8H4EM52_GIGMA</name>
<dbReference type="AlphaFoldDB" id="A0A8H4EM52"/>
<proteinExistence type="predicted"/>
<dbReference type="SUPFAM" id="SSF50494">
    <property type="entry name" value="Trypsin-like serine proteases"/>
    <property type="match status" value="1"/>
</dbReference>
<evidence type="ECO:0000313" key="3">
    <source>
        <dbReference type="Proteomes" id="UP000439903"/>
    </source>
</evidence>
<evidence type="ECO:0000313" key="2">
    <source>
        <dbReference type="EMBL" id="KAF0516099.1"/>
    </source>
</evidence>
<evidence type="ECO:0000256" key="1">
    <source>
        <dbReference type="SAM" id="MobiDB-lite"/>
    </source>
</evidence>
<dbReference type="OrthoDB" id="2428722at2759"/>
<dbReference type="EMBL" id="WTPW01000390">
    <property type="protein sequence ID" value="KAF0516099.1"/>
    <property type="molecule type" value="Genomic_DNA"/>
</dbReference>
<dbReference type="InterPro" id="IPR043504">
    <property type="entry name" value="Peptidase_S1_PA_chymotrypsin"/>
</dbReference>
<organism evidence="2 3">
    <name type="scientific">Gigaspora margarita</name>
    <dbReference type="NCBI Taxonomy" id="4874"/>
    <lineage>
        <taxon>Eukaryota</taxon>
        <taxon>Fungi</taxon>
        <taxon>Fungi incertae sedis</taxon>
        <taxon>Mucoromycota</taxon>
        <taxon>Glomeromycotina</taxon>
        <taxon>Glomeromycetes</taxon>
        <taxon>Diversisporales</taxon>
        <taxon>Gigasporaceae</taxon>
        <taxon>Gigaspora</taxon>
    </lineage>
</organism>
<gene>
    <name evidence="2" type="ORF">F8M41_017159</name>
</gene>
<protein>
    <recommendedName>
        <fullName evidence="4">Serine protease</fullName>
    </recommendedName>
</protein>
<dbReference type="Proteomes" id="UP000439903">
    <property type="component" value="Unassembled WGS sequence"/>
</dbReference>
<accession>A0A8H4EM52</accession>
<feature type="compositionally biased region" description="Polar residues" evidence="1">
    <location>
        <begin position="85"/>
        <end position="109"/>
    </location>
</feature>
<keyword evidence="3" id="KW-1185">Reference proteome</keyword>
<comment type="caution">
    <text evidence="2">The sequence shown here is derived from an EMBL/GenBank/DDBJ whole genome shotgun (WGS) entry which is preliminary data.</text>
</comment>